<evidence type="ECO:0000313" key="2">
    <source>
        <dbReference type="Proteomes" id="UP000258927"/>
    </source>
</evidence>
<dbReference type="EMBL" id="CP021330">
    <property type="protein sequence ID" value="AVX04053.1"/>
    <property type="molecule type" value="Genomic_DNA"/>
</dbReference>
<dbReference type="STRING" id="1122213.GCA_000423365_01268"/>
<evidence type="ECO:0008006" key="3">
    <source>
        <dbReference type="Google" id="ProtNLM"/>
    </source>
</evidence>
<dbReference type="SUPFAM" id="SSF52540">
    <property type="entry name" value="P-loop containing nucleoside triphosphate hydrolases"/>
    <property type="match status" value="1"/>
</dbReference>
<sequence length="289" mass="33096">MIFNSPDEFLNAPRKCITAFGMSGVGKTHFANKLRDQNWFHYSVDYRIGTRYMGEHIVDNFKQCAMKDPFLANLLRTDSIYIGSNITFNNLSPLSTYLGKPGNPELGGIPFDEYKRRQAQHRVAEISAMLDTPYFIDRAKRIYGYEHFIADSSGSFCEVIDLDDPQDPVLEAVTSSSALLYIRGTEEDEEKLIARFKKAPKPIYYAPQLLDQKWEQFKRENNIAHDQDVDPDAFMVWGFASALRHRLPLYQQIADQHGYVIEAADLATMRDPADFDAMMAKAITRRNKA</sequence>
<dbReference type="KEGG" id="mmyr:MXMO3_01523"/>
<proteinExistence type="predicted"/>
<name>A0A2R4MDK8_9HYPH</name>
<reference evidence="1 2" key="1">
    <citation type="submission" date="2017-05" db="EMBL/GenBank/DDBJ databases">
        <title>Genome Analysis of Maritalea myrionectae HL2708#5.</title>
        <authorList>
            <consortium name="Cotde Inc.-PKNU"/>
            <person name="Jang D."/>
            <person name="Oh H.-M."/>
        </authorList>
    </citation>
    <scope>NUCLEOTIDE SEQUENCE [LARGE SCALE GENOMIC DNA]</scope>
    <source>
        <strain evidence="1 2">HL2708#5</strain>
    </source>
</reference>
<dbReference type="InterPro" id="IPR027417">
    <property type="entry name" value="P-loop_NTPase"/>
</dbReference>
<dbReference type="AlphaFoldDB" id="A0A2R4MDK8"/>
<gene>
    <name evidence="1" type="ORF">MXMO3_01523</name>
</gene>
<dbReference type="RefSeq" id="WP_027834363.1">
    <property type="nucleotide sequence ID" value="NZ_CP021330.1"/>
</dbReference>
<dbReference type="Proteomes" id="UP000258927">
    <property type="component" value="Chromosome"/>
</dbReference>
<organism evidence="1 2">
    <name type="scientific">Maritalea myrionectae</name>
    <dbReference type="NCBI Taxonomy" id="454601"/>
    <lineage>
        <taxon>Bacteria</taxon>
        <taxon>Pseudomonadati</taxon>
        <taxon>Pseudomonadota</taxon>
        <taxon>Alphaproteobacteria</taxon>
        <taxon>Hyphomicrobiales</taxon>
        <taxon>Devosiaceae</taxon>
        <taxon>Maritalea</taxon>
    </lineage>
</organism>
<accession>A0A2R4MDK8</accession>
<protein>
    <recommendedName>
        <fullName evidence="3">ATPase</fullName>
    </recommendedName>
</protein>
<evidence type="ECO:0000313" key="1">
    <source>
        <dbReference type="EMBL" id="AVX04053.1"/>
    </source>
</evidence>
<keyword evidence="2" id="KW-1185">Reference proteome</keyword>